<dbReference type="AlphaFoldDB" id="A0A9P8CDX3"/>
<keyword evidence="3" id="KW-1185">Reference proteome</keyword>
<evidence type="ECO:0000313" key="2">
    <source>
        <dbReference type="EMBL" id="KAG9243479.1"/>
    </source>
</evidence>
<dbReference type="Proteomes" id="UP000887226">
    <property type="component" value="Unassembled WGS sequence"/>
</dbReference>
<accession>A0A9P8CDX3</accession>
<feature type="chain" id="PRO_5040171694" description="Hydrophobin" evidence="1">
    <location>
        <begin position="19"/>
        <end position="118"/>
    </location>
</feature>
<comment type="caution">
    <text evidence="2">The sequence shown here is derived from an EMBL/GenBank/DDBJ whole genome shotgun (WGS) entry which is preliminary data.</text>
</comment>
<sequence>MQFTFSAVVLSLLAVALALPTSHSINIKSEDVTVINIDPTITGSPEILDDLEALNNLCLGIADCNPVTVTENDKRDLTLLDLDPKVDASPELLTGLEVLNDLCVGIAVCNPVTVTEKN</sequence>
<name>A0A9P8CDX3_9HELO</name>
<evidence type="ECO:0000313" key="3">
    <source>
        <dbReference type="Proteomes" id="UP000887226"/>
    </source>
</evidence>
<dbReference type="OrthoDB" id="3544474at2759"/>
<evidence type="ECO:0000256" key="1">
    <source>
        <dbReference type="SAM" id="SignalP"/>
    </source>
</evidence>
<organism evidence="2 3">
    <name type="scientific">Calycina marina</name>
    <dbReference type="NCBI Taxonomy" id="1763456"/>
    <lineage>
        <taxon>Eukaryota</taxon>
        <taxon>Fungi</taxon>
        <taxon>Dikarya</taxon>
        <taxon>Ascomycota</taxon>
        <taxon>Pezizomycotina</taxon>
        <taxon>Leotiomycetes</taxon>
        <taxon>Helotiales</taxon>
        <taxon>Pezizellaceae</taxon>
        <taxon>Calycina</taxon>
    </lineage>
</organism>
<evidence type="ECO:0008006" key="4">
    <source>
        <dbReference type="Google" id="ProtNLM"/>
    </source>
</evidence>
<protein>
    <recommendedName>
        <fullName evidence="4">Hydrophobin</fullName>
    </recommendedName>
</protein>
<dbReference type="EMBL" id="MU253973">
    <property type="protein sequence ID" value="KAG9243479.1"/>
    <property type="molecule type" value="Genomic_DNA"/>
</dbReference>
<gene>
    <name evidence="2" type="ORF">BJ878DRAFT_576533</name>
</gene>
<keyword evidence="1" id="KW-0732">Signal</keyword>
<proteinExistence type="predicted"/>
<reference evidence="2" key="1">
    <citation type="journal article" date="2021" name="IMA Fungus">
        <title>Genomic characterization of three marine fungi, including Emericellopsis atlantica sp. nov. with signatures of a generalist lifestyle and marine biomass degradation.</title>
        <authorList>
            <person name="Hagestad O.C."/>
            <person name="Hou L."/>
            <person name="Andersen J.H."/>
            <person name="Hansen E.H."/>
            <person name="Altermark B."/>
            <person name="Li C."/>
            <person name="Kuhnert E."/>
            <person name="Cox R.J."/>
            <person name="Crous P.W."/>
            <person name="Spatafora J.W."/>
            <person name="Lail K."/>
            <person name="Amirebrahimi M."/>
            <person name="Lipzen A."/>
            <person name="Pangilinan J."/>
            <person name="Andreopoulos W."/>
            <person name="Hayes R.D."/>
            <person name="Ng V."/>
            <person name="Grigoriev I.V."/>
            <person name="Jackson S.A."/>
            <person name="Sutton T.D.S."/>
            <person name="Dobson A.D.W."/>
            <person name="Rama T."/>
        </authorList>
    </citation>
    <scope>NUCLEOTIDE SEQUENCE</scope>
    <source>
        <strain evidence="2">TRa3180A</strain>
    </source>
</reference>
<feature type="signal peptide" evidence="1">
    <location>
        <begin position="1"/>
        <end position="18"/>
    </location>
</feature>